<proteinExistence type="predicted"/>
<dbReference type="Pfam" id="PF10945">
    <property type="entry name" value="CBP_BcsR"/>
    <property type="match status" value="1"/>
</dbReference>
<evidence type="ECO:0000313" key="1">
    <source>
        <dbReference type="EMBL" id="SFT91342.1"/>
    </source>
</evidence>
<gene>
    <name evidence="1" type="ORF">SAMN04487854_11559</name>
</gene>
<reference evidence="1 2" key="1">
    <citation type="submission" date="2016-10" db="EMBL/GenBank/DDBJ databases">
        <authorList>
            <person name="Varghese N."/>
            <person name="Submissions S."/>
        </authorList>
    </citation>
    <scope>NUCLEOTIDE SEQUENCE [LARGE SCALE GENOMIC DNA]</scope>
    <source>
        <strain evidence="1 2">CGMCC 1.8499</strain>
    </source>
</reference>
<evidence type="ECO:0000313" key="2">
    <source>
        <dbReference type="Proteomes" id="UP000183805"/>
    </source>
</evidence>
<name>A0ABY1GT32_9GAMM</name>
<dbReference type="InterPro" id="IPR024487">
    <property type="entry name" value="CBP_BcsR"/>
</dbReference>
<accession>A0ABY1GT32</accession>
<comment type="caution">
    <text evidence="1">The sequence shown here is derived from an EMBL/GenBank/DDBJ whole genome shotgun (WGS) entry which is preliminary data.</text>
</comment>
<dbReference type="EMBL" id="FPAZ01000015">
    <property type="protein sequence ID" value="SFT91342.1"/>
    <property type="molecule type" value="Genomic_DNA"/>
</dbReference>
<sequence length="71" mass="8203">MNDLALKKSTVLTKNDIDNLLRQFGGKNQGYIEIVDVEKNRQTIDKYPLIKDIALSIKDTQQDKLFNKSTY</sequence>
<keyword evidence="2" id="KW-1185">Reference proteome</keyword>
<dbReference type="Proteomes" id="UP000183805">
    <property type="component" value="Unassembled WGS sequence"/>
</dbReference>
<organism evidence="1 2">
    <name type="scientific">Pseudoalteromonas lipolytica</name>
    <dbReference type="NCBI Taxonomy" id="570156"/>
    <lineage>
        <taxon>Bacteria</taxon>
        <taxon>Pseudomonadati</taxon>
        <taxon>Pseudomonadota</taxon>
        <taxon>Gammaproteobacteria</taxon>
        <taxon>Alteromonadales</taxon>
        <taxon>Pseudoalteromonadaceae</taxon>
        <taxon>Pseudoalteromonas</taxon>
    </lineage>
</organism>
<dbReference type="RefSeq" id="WP_074989556.1">
    <property type="nucleotide sequence ID" value="NZ_FPAZ01000015.1"/>
</dbReference>
<protein>
    <submittedName>
        <fullName evidence="1">Uncharacterized protein</fullName>
    </submittedName>
</protein>